<dbReference type="GO" id="GO:0009898">
    <property type="term" value="C:cytoplasmic side of plasma membrane"/>
    <property type="evidence" value="ECO:0007669"/>
    <property type="project" value="TreeGrafter"/>
</dbReference>
<comment type="caution">
    <text evidence="3">The sequence shown here is derived from an EMBL/GenBank/DDBJ whole genome shotgun (WGS) entry which is preliminary data.</text>
</comment>
<accession>A0A2T4UPY6</accession>
<dbReference type="SUPFAM" id="SSF52540">
    <property type="entry name" value="P-loop containing nucleoside triphosphate hydrolases"/>
    <property type="match status" value="1"/>
</dbReference>
<dbReference type="Pfam" id="PF01656">
    <property type="entry name" value="CbiA"/>
    <property type="match status" value="1"/>
</dbReference>
<evidence type="ECO:0000313" key="3">
    <source>
        <dbReference type="EMBL" id="PTL71602.1"/>
    </source>
</evidence>
<proteinExistence type="predicted"/>
<dbReference type="Proteomes" id="UP000241085">
    <property type="component" value="Unassembled WGS sequence"/>
</dbReference>
<feature type="domain" description="Response regulatory" evidence="2">
    <location>
        <begin position="3"/>
        <end position="123"/>
    </location>
</feature>
<feature type="modified residue" description="4-aspartylphosphate" evidence="1">
    <location>
        <position position="54"/>
    </location>
</feature>
<dbReference type="PANTHER" id="PTHR43384:SF13">
    <property type="entry name" value="SLR0110 PROTEIN"/>
    <property type="match status" value="1"/>
</dbReference>
<dbReference type="GO" id="GO:0051782">
    <property type="term" value="P:negative regulation of cell division"/>
    <property type="evidence" value="ECO:0007669"/>
    <property type="project" value="TreeGrafter"/>
</dbReference>
<dbReference type="GO" id="GO:0000160">
    <property type="term" value="P:phosphorelay signal transduction system"/>
    <property type="evidence" value="ECO:0007669"/>
    <property type="project" value="InterPro"/>
</dbReference>
<dbReference type="InterPro" id="IPR011006">
    <property type="entry name" value="CheY-like_superfamily"/>
</dbReference>
<protein>
    <submittedName>
        <fullName evidence="3">Pilus assembly protein CpaE</fullName>
    </submittedName>
</protein>
<reference evidence="3 4" key="1">
    <citation type="submission" date="2018-03" db="EMBL/GenBank/DDBJ databases">
        <title>Bacteriophage NCPPB3778 and a type I-E CRISPR drive the evolution of the US Biological Select Agent, Rathayibacter toxicus.</title>
        <authorList>
            <person name="Davis E.W.II."/>
            <person name="Tabima J.F."/>
            <person name="Weisberg A.J."/>
            <person name="Dantas Lopes L."/>
            <person name="Wiseman M.S."/>
            <person name="Wiseman M.S."/>
            <person name="Pupko T."/>
            <person name="Belcher M.S."/>
            <person name="Sechler A.J."/>
            <person name="Tancos M.A."/>
            <person name="Schroeder B.K."/>
            <person name="Murray T.D."/>
            <person name="Luster D.G."/>
            <person name="Schneider W.L."/>
            <person name="Rogers E."/>
            <person name="Andreote F.D."/>
            <person name="Grunwald N.J."/>
            <person name="Putnam M.L."/>
            <person name="Chang J.H."/>
        </authorList>
    </citation>
    <scope>NUCLEOTIDE SEQUENCE [LARGE SCALE GENOMIC DNA]</scope>
    <source>
        <strain evidence="3 4">DSM 15933</strain>
    </source>
</reference>
<dbReference type="RefSeq" id="WP_107573454.1">
    <property type="nucleotide sequence ID" value="NZ_PZPL01000001.1"/>
</dbReference>
<organism evidence="3 4">
    <name type="scientific">Rathayibacter caricis DSM 15933</name>
    <dbReference type="NCBI Taxonomy" id="1328867"/>
    <lineage>
        <taxon>Bacteria</taxon>
        <taxon>Bacillati</taxon>
        <taxon>Actinomycetota</taxon>
        <taxon>Actinomycetes</taxon>
        <taxon>Micrococcales</taxon>
        <taxon>Microbacteriaceae</taxon>
        <taxon>Rathayibacter</taxon>
    </lineage>
</organism>
<name>A0A2T4UPY6_9MICO</name>
<dbReference type="InterPro" id="IPR027417">
    <property type="entry name" value="P-loop_NTPase"/>
</dbReference>
<dbReference type="PANTHER" id="PTHR43384">
    <property type="entry name" value="SEPTUM SITE-DETERMINING PROTEIN MIND HOMOLOG, CHLOROPLASTIC-RELATED"/>
    <property type="match status" value="1"/>
</dbReference>
<sequence>MTRFLAVTDSASFVDRVAAALVGDDGSGVTAVPAEATGLRPEAILPPPGEEPIDVVLIGPGIERTAALRFAAALDTAFPRITLVLVDDPDPELAVAAMRAGVRDVIAPDADADALGEVLRRSSRAAQARIGDRPAARSGPQRKVVVVLSPKGGVGKTTLSVNLAVALGRVAPLSTVLVDLDAQFGDVASALGLDPVHTLRDAVGAAAASDLLVLKAYLAVHEAGFYSLSAPKDPADADRISSDAVSHLLRQLSSDFAYVVVDTSAGLTDHTLAALEIATDALFVTAMDVPGVRGLRRELTVLEELGLLPENRHLVVNLAEKKSGITVKDIEATVRMSVTAVVPRSADLALSVNMGQPLLLSKRRSRAAVLLGRLAGSFTGAVGTAPRRRVRIQ</sequence>
<dbReference type="SUPFAM" id="SSF52172">
    <property type="entry name" value="CheY-like"/>
    <property type="match status" value="1"/>
</dbReference>
<dbReference type="AlphaFoldDB" id="A0A2T4UPY6"/>
<dbReference type="Gene3D" id="3.40.50.300">
    <property type="entry name" value="P-loop containing nucleotide triphosphate hydrolases"/>
    <property type="match status" value="1"/>
</dbReference>
<evidence type="ECO:0000256" key="1">
    <source>
        <dbReference type="PROSITE-ProRule" id="PRU00169"/>
    </source>
</evidence>
<keyword evidence="1" id="KW-0597">Phosphoprotein</keyword>
<dbReference type="InterPro" id="IPR001789">
    <property type="entry name" value="Sig_transdc_resp-reg_receiver"/>
</dbReference>
<dbReference type="PROSITE" id="PS50110">
    <property type="entry name" value="RESPONSE_REGULATORY"/>
    <property type="match status" value="1"/>
</dbReference>
<dbReference type="GO" id="GO:0005524">
    <property type="term" value="F:ATP binding"/>
    <property type="evidence" value="ECO:0007669"/>
    <property type="project" value="TreeGrafter"/>
</dbReference>
<dbReference type="GO" id="GO:0005829">
    <property type="term" value="C:cytosol"/>
    <property type="evidence" value="ECO:0007669"/>
    <property type="project" value="TreeGrafter"/>
</dbReference>
<dbReference type="InterPro" id="IPR050625">
    <property type="entry name" value="ParA/MinD_ATPase"/>
</dbReference>
<evidence type="ECO:0000313" key="4">
    <source>
        <dbReference type="Proteomes" id="UP000241085"/>
    </source>
</evidence>
<dbReference type="GO" id="GO:0016887">
    <property type="term" value="F:ATP hydrolysis activity"/>
    <property type="evidence" value="ECO:0007669"/>
    <property type="project" value="TreeGrafter"/>
</dbReference>
<evidence type="ECO:0000259" key="2">
    <source>
        <dbReference type="PROSITE" id="PS50110"/>
    </source>
</evidence>
<keyword evidence="4" id="KW-1185">Reference proteome</keyword>
<dbReference type="InterPro" id="IPR002586">
    <property type="entry name" value="CobQ/CobB/MinD/ParA_Nub-bd_dom"/>
</dbReference>
<gene>
    <name evidence="3" type="ORF">C1I63_01195</name>
</gene>
<dbReference type="EMBL" id="PZPL01000001">
    <property type="protein sequence ID" value="PTL71602.1"/>
    <property type="molecule type" value="Genomic_DNA"/>
</dbReference>
<dbReference type="Gene3D" id="3.40.50.2300">
    <property type="match status" value="1"/>
</dbReference>